<keyword evidence="5" id="KW-0812">Transmembrane</keyword>
<accession>A0A090J4A8</accession>
<comment type="similarity">
    <text evidence="2">Belongs to the membrane fusion protein (MFP) (TC 8.A.1) family.</text>
</comment>
<reference evidence="11 12" key="2">
    <citation type="submission" date="2015-01" db="EMBL/GenBank/DDBJ databases">
        <title>Draft Genome Sequences of Four Bacillus thermoamylovorans Strains, Isolated From Food Products.</title>
        <authorList>
            <person name="Krawcyk A.O."/>
            <person name="Berendsen E.M."/>
            <person name="Eijlander R.T."/>
            <person name="de Jong A."/>
            <person name="Wells-Bennik M."/>
            <person name="Kuipers O.P."/>
        </authorList>
    </citation>
    <scope>NUCLEOTIDE SEQUENCE [LARGE SCALE GENOMIC DNA]</scope>
    <source>
        <strain evidence="11 12">B4167</strain>
    </source>
</reference>
<reference evidence="10 13" key="1">
    <citation type="submission" date="2014-07" db="EMBL/GenBank/DDBJ databases">
        <authorList>
            <person name="Wibberg Daniel"/>
        </authorList>
    </citation>
    <scope>NUCLEOTIDE SEQUENCE [LARGE SCALE GENOMIC DNA]</scope>
</reference>
<dbReference type="GO" id="GO:0022857">
    <property type="term" value="F:transmembrane transporter activity"/>
    <property type="evidence" value="ECO:0007669"/>
    <property type="project" value="InterPro"/>
</dbReference>
<evidence type="ECO:0000256" key="1">
    <source>
        <dbReference type="ARBA" id="ARBA00004196"/>
    </source>
</evidence>
<evidence type="ECO:0000313" key="10">
    <source>
        <dbReference type="EMBL" id="CEE02720.1"/>
    </source>
</evidence>
<feature type="transmembrane region" description="Helical" evidence="5">
    <location>
        <begin position="6"/>
        <end position="25"/>
    </location>
</feature>
<keyword evidence="3 4" id="KW-0175">Coiled coil</keyword>
<dbReference type="Pfam" id="PF25989">
    <property type="entry name" value="YknX_C"/>
    <property type="match status" value="1"/>
</dbReference>
<dbReference type="EMBL" id="JXLU01000104">
    <property type="protein sequence ID" value="KIO71956.1"/>
    <property type="molecule type" value="Genomic_DNA"/>
</dbReference>
<dbReference type="GO" id="GO:0030313">
    <property type="term" value="C:cell envelope"/>
    <property type="evidence" value="ECO:0007669"/>
    <property type="project" value="UniProtKB-SubCell"/>
</dbReference>
<dbReference type="InterPro" id="IPR058637">
    <property type="entry name" value="YknX-like_C"/>
</dbReference>
<feature type="coiled-coil region" evidence="4">
    <location>
        <begin position="107"/>
        <end position="175"/>
    </location>
</feature>
<dbReference type="Proteomes" id="UP000032076">
    <property type="component" value="Unassembled WGS sequence"/>
</dbReference>
<dbReference type="Proteomes" id="UP000040576">
    <property type="component" value="Unassembled WGS sequence"/>
</dbReference>
<gene>
    <name evidence="11" type="ORF">B4167_3137</name>
    <name evidence="10" type="ORF">BT1A1_2931</name>
</gene>
<dbReference type="InterPro" id="IPR006143">
    <property type="entry name" value="RND_pump_MFP"/>
</dbReference>
<dbReference type="GeneID" id="92962288"/>
<keyword evidence="13" id="KW-1185">Reference proteome</keyword>
<keyword evidence="5" id="KW-1133">Transmembrane helix</keyword>
<dbReference type="PANTHER" id="PTHR32347">
    <property type="entry name" value="EFFLUX SYSTEM COMPONENT YKNX-RELATED"/>
    <property type="match status" value="1"/>
</dbReference>
<dbReference type="NCBIfam" id="TIGR01730">
    <property type="entry name" value="RND_mfp"/>
    <property type="match status" value="1"/>
</dbReference>
<dbReference type="GO" id="GO:0016020">
    <property type="term" value="C:membrane"/>
    <property type="evidence" value="ECO:0007669"/>
    <property type="project" value="InterPro"/>
</dbReference>
<feature type="domain" description="YknX-like barrel-sandwich hybrid" evidence="7">
    <location>
        <begin position="60"/>
        <end position="205"/>
    </location>
</feature>
<evidence type="ECO:0000259" key="8">
    <source>
        <dbReference type="Pfam" id="PF25989"/>
    </source>
</evidence>
<dbReference type="Pfam" id="PF25984">
    <property type="entry name" value="BSH_YknX"/>
    <property type="match status" value="1"/>
</dbReference>
<dbReference type="Pfam" id="PF25982">
    <property type="entry name" value="HH_YknX"/>
    <property type="match status" value="1"/>
</dbReference>
<evidence type="ECO:0000256" key="4">
    <source>
        <dbReference type="SAM" id="Coils"/>
    </source>
</evidence>
<dbReference type="AlphaFoldDB" id="A0A090J4A8"/>
<dbReference type="InterPro" id="IPR050465">
    <property type="entry name" value="UPF0194_transport"/>
</dbReference>
<evidence type="ECO:0000259" key="9">
    <source>
        <dbReference type="Pfam" id="PF25990"/>
    </source>
</evidence>
<evidence type="ECO:0000256" key="3">
    <source>
        <dbReference type="ARBA" id="ARBA00023054"/>
    </source>
</evidence>
<sequence>MKNKKLWITIGIIAIIVTLFSFNLIKASGNNIEVEVASVKEEKLSENVISQGTLKLANEQSIYYDATKGKIADISVKVGDDVQAGTPLFTYKSDQLLMEQKQNELQIQSVNLQIEDTQKQLKEIDKLLKDNKDDETLKKERDQVNLQLEQAKLELKQAQLQKDNINQQLADLKVVSDIAGKIIEINEDAQFKTNSEIPEPIMKIGSIGQFIVVGSVSEYDALKINEGQAVKLTADTVPDKTWSGKVKSISYLPEESTGLQDSGAQSGVQYTIEIEVTDQNIELKPGFQMIIEITANEYTAKTLPLTAVKQDGEKSYVFIVKNGKAVRKEVKVGNASLESIEIKDGVTKKDKVIKDPSDDIQDGMEVIVK</sequence>
<dbReference type="SUPFAM" id="SSF111369">
    <property type="entry name" value="HlyD-like secretion proteins"/>
    <property type="match status" value="1"/>
</dbReference>
<organism evidence="10 13">
    <name type="scientific">Caldibacillus thermoamylovorans</name>
    <dbReference type="NCBI Taxonomy" id="35841"/>
    <lineage>
        <taxon>Bacteria</taxon>
        <taxon>Bacillati</taxon>
        <taxon>Bacillota</taxon>
        <taxon>Bacilli</taxon>
        <taxon>Bacillales</taxon>
        <taxon>Bacillaceae</taxon>
        <taxon>Caldibacillus</taxon>
    </lineage>
</organism>
<feature type="domain" description="YknX-like beta-barrel" evidence="9">
    <location>
        <begin position="210"/>
        <end position="293"/>
    </location>
</feature>
<feature type="domain" description="YknX-like C-terminal permuted SH3-like" evidence="8">
    <location>
        <begin position="301"/>
        <end position="368"/>
    </location>
</feature>
<dbReference type="RefSeq" id="WP_043988516.1">
    <property type="nucleotide sequence ID" value="NZ_CCRF01000083.1"/>
</dbReference>
<evidence type="ECO:0000259" key="7">
    <source>
        <dbReference type="Pfam" id="PF25984"/>
    </source>
</evidence>
<dbReference type="InterPro" id="IPR058638">
    <property type="entry name" value="HH_YknX-like"/>
</dbReference>
<dbReference type="EMBL" id="CCRF01000083">
    <property type="protein sequence ID" value="CEE02720.1"/>
    <property type="molecule type" value="Genomic_DNA"/>
</dbReference>
<protein>
    <submittedName>
        <fullName evidence="10">Uncharacterized protein</fullName>
    </submittedName>
</protein>
<dbReference type="PATRIC" id="fig|35841.7.peg.193"/>
<keyword evidence="5" id="KW-0472">Membrane</keyword>
<evidence type="ECO:0000259" key="6">
    <source>
        <dbReference type="Pfam" id="PF25982"/>
    </source>
</evidence>
<dbReference type="Gene3D" id="2.40.30.170">
    <property type="match status" value="1"/>
</dbReference>
<evidence type="ECO:0000256" key="5">
    <source>
        <dbReference type="SAM" id="Phobius"/>
    </source>
</evidence>
<evidence type="ECO:0000313" key="11">
    <source>
        <dbReference type="EMBL" id="KIO71956.1"/>
    </source>
</evidence>
<name>A0A090J4A8_9BACI</name>
<evidence type="ECO:0000313" key="13">
    <source>
        <dbReference type="Proteomes" id="UP000040576"/>
    </source>
</evidence>
<comment type="subcellular location">
    <subcellularLocation>
        <location evidence="1">Cell envelope</location>
    </subcellularLocation>
</comment>
<dbReference type="Pfam" id="PF25990">
    <property type="entry name" value="Beta-barrel_YknX"/>
    <property type="match status" value="1"/>
</dbReference>
<evidence type="ECO:0000256" key="2">
    <source>
        <dbReference type="ARBA" id="ARBA00009477"/>
    </source>
</evidence>
<dbReference type="OrthoDB" id="85226at2"/>
<dbReference type="InterPro" id="IPR058636">
    <property type="entry name" value="Beta-barrel_YknX"/>
</dbReference>
<proteinExistence type="inferred from homology"/>
<evidence type="ECO:0000313" key="12">
    <source>
        <dbReference type="Proteomes" id="UP000032076"/>
    </source>
</evidence>
<dbReference type="Gene3D" id="2.40.420.20">
    <property type="match status" value="1"/>
</dbReference>
<feature type="domain" description="YknX-like alpha-helical hairpin" evidence="6">
    <location>
        <begin position="94"/>
        <end position="170"/>
    </location>
</feature>
<dbReference type="InterPro" id="IPR058639">
    <property type="entry name" value="BSH_YknX-like"/>
</dbReference>
<dbReference type="PANTHER" id="PTHR32347:SF14">
    <property type="entry name" value="EFFLUX SYSTEM COMPONENT YKNX-RELATED"/>
    <property type="match status" value="1"/>
</dbReference>